<evidence type="ECO:0000256" key="9">
    <source>
        <dbReference type="ARBA" id="ARBA00023136"/>
    </source>
</evidence>
<evidence type="ECO:0000256" key="8">
    <source>
        <dbReference type="ARBA" id="ARBA00023012"/>
    </source>
</evidence>
<gene>
    <name evidence="13" type="ORF">SAMN05216219_0908</name>
</gene>
<comment type="catalytic activity">
    <reaction evidence="1">
        <text>ATP + protein L-histidine = ADP + protein N-phospho-L-histidine.</text>
        <dbReference type="EC" id="2.7.13.3"/>
    </reaction>
</comment>
<reference evidence="14" key="1">
    <citation type="submission" date="2016-10" db="EMBL/GenBank/DDBJ databases">
        <authorList>
            <person name="Varghese N."/>
            <person name="Submissions S."/>
        </authorList>
    </citation>
    <scope>NUCLEOTIDE SEQUENCE [LARGE SCALE GENOMIC DNA]</scope>
    <source>
        <strain evidence="14">CGMCC 1.11101</strain>
    </source>
</reference>
<dbReference type="Pfam" id="PF00512">
    <property type="entry name" value="HisKA"/>
    <property type="match status" value="1"/>
</dbReference>
<dbReference type="InterPro" id="IPR036097">
    <property type="entry name" value="HisK_dim/P_sf"/>
</dbReference>
<dbReference type="EC" id="2.7.13.3" evidence="4"/>
<protein>
    <recommendedName>
        <fullName evidence="4">histidine kinase</fullName>
        <ecNumber evidence="4">2.7.13.3</ecNumber>
    </recommendedName>
</protein>
<dbReference type="Gene3D" id="3.30.450.20">
    <property type="entry name" value="PAS domain"/>
    <property type="match status" value="1"/>
</dbReference>
<feature type="domain" description="Histidine kinase" evidence="12">
    <location>
        <begin position="331"/>
        <end position="545"/>
    </location>
</feature>
<dbReference type="InterPro" id="IPR035965">
    <property type="entry name" value="PAS-like_dom_sf"/>
</dbReference>
<dbReference type="SMART" id="SM00387">
    <property type="entry name" value="HATPase_c"/>
    <property type="match status" value="1"/>
</dbReference>
<keyword evidence="10" id="KW-0175">Coiled coil</keyword>
<dbReference type="GO" id="GO:0005886">
    <property type="term" value="C:plasma membrane"/>
    <property type="evidence" value="ECO:0007669"/>
    <property type="project" value="UniProtKB-SubCell"/>
</dbReference>
<dbReference type="RefSeq" id="WP_090709207.1">
    <property type="nucleotide sequence ID" value="NZ_FOVM01000002.1"/>
</dbReference>
<dbReference type="PRINTS" id="PR00344">
    <property type="entry name" value="BCTRLSENSOR"/>
</dbReference>
<evidence type="ECO:0000256" key="3">
    <source>
        <dbReference type="ARBA" id="ARBA00004236"/>
    </source>
</evidence>
<evidence type="ECO:0000256" key="10">
    <source>
        <dbReference type="SAM" id="Coils"/>
    </source>
</evidence>
<keyword evidence="11" id="KW-1133">Transmembrane helix</keyword>
<accession>A0A1I4ZLH5</accession>
<dbReference type="Proteomes" id="UP000198867">
    <property type="component" value="Unassembled WGS sequence"/>
</dbReference>
<dbReference type="PANTHER" id="PTHR43711:SF1">
    <property type="entry name" value="HISTIDINE KINASE 1"/>
    <property type="match status" value="1"/>
</dbReference>
<keyword evidence="7 13" id="KW-0418">Kinase</keyword>
<dbReference type="SUPFAM" id="SSF55785">
    <property type="entry name" value="PYP-like sensor domain (PAS domain)"/>
    <property type="match status" value="1"/>
</dbReference>
<dbReference type="Gene3D" id="3.30.565.10">
    <property type="entry name" value="Histidine kinase-like ATPase, C-terminal domain"/>
    <property type="match status" value="1"/>
</dbReference>
<sequence>MHASGFLFEWGGDVPPLSRRRVLLYQLPLSVTLLLLLVAYAMVNPSQLGDPRLHGSIIPHVIIVGLCFAVPWGRLPEPLSLLIPLLDMFAIGLSREVDPHVLSAMSFLLIYPVVWLSTVGRVAGPALTVIGTGLTLIPPLVLSVDGNHGSLVRPFLLTFVLVAISIFTGIVYRSLRKKRRQIEAKDAELQALLREAKQRERLVNTIVNTVSVGVMALDEQGNLLMVNNEQQEHMDCTTGPHQTLAASMPIFAGDKSTPISEATHPIARAARGETFADQLVWLKRGDDGVALAATARVMTDDTGKFAGSVLAFSDITSLVTALTAKDDFVENVSHELRTPLTSLLGYLELVKDGPYSLPADVTAYLDVVERNGQRLLRLVTDLLDVVADDIIVRPQPTDLADLLEKSVANARPAAVANKVQLVLDQPPSLTAFIDADQISRAIDNLISNAIKFSPSGGTATVSAKHTPDDIVIEISDTGMGMSADERSQAFTKFFRSPANSGSAIPGIGLGLLTSKSIVECHGGTLALTSALGTGTTVIMTLPLMERVART</sequence>
<evidence type="ECO:0000256" key="5">
    <source>
        <dbReference type="ARBA" id="ARBA00022553"/>
    </source>
</evidence>
<dbReference type="InterPro" id="IPR003661">
    <property type="entry name" value="HisK_dim/P_dom"/>
</dbReference>
<dbReference type="FunFam" id="1.10.287.130:FF:000001">
    <property type="entry name" value="Two-component sensor histidine kinase"/>
    <property type="match status" value="1"/>
</dbReference>
<keyword evidence="9 11" id="KW-0472">Membrane</keyword>
<organism evidence="13 14">
    <name type="scientific">Mycetocola miduiensis</name>
    <dbReference type="NCBI Taxonomy" id="995034"/>
    <lineage>
        <taxon>Bacteria</taxon>
        <taxon>Bacillati</taxon>
        <taxon>Actinomycetota</taxon>
        <taxon>Actinomycetes</taxon>
        <taxon>Micrococcales</taxon>
        <taxon>Microbacteriaceae</taxon>
        <taxon>Mycetocola</taxon>
    </lineage>
</organism>
<dbReference type="InterPro" id="IPR036890">
    <property type="entry name" value="HATPase_C_sf"/>
</dbReference>
<name>A0A1I4ZLH5_9MICO</name>
<dbReference type="AlphaFoldDB" id="A0A1I4ZLH5"/>
<dbReference type="Pfam" id="PF02518">
    <property type="entry name" value="HATPase_c"/>
    <property type="match status" value="1"/>
</dbReference>
<dbReference type="InterPro" id="IPR005467">
    <property type="entry name" value="His_kinase_dom"/>
</dbReference>
<evidence type="ECO:0000313" key="14">
    <source>
        <dbReference type="Proteomes" id="UP000198867"/>
    </source>
</evidence>
<dbReference type="InterPro" id="IPR050736">
    <property type="entry name" value="Sensor_HK_Regulatory"/>
</dbReference>
<dbReference type="CDD" id="cd00082">
    <property type="entry name" value="HisKA"/>
    <property type="match status" value="1"/>
</dbReference>
<evidence type="ECO:0000256" key="11">
    <source>
        <dbReference type="SAM" id="Phobius"/>
    </source>
</evidence>
<comment type="subcellular location">
    <subcellularLocation>
        <location evidence="3">Cell membrane</location>
    </subcellularLocation>
</comment>
<evidence type="ECO:0000259" key="12">
    <source>
        <dbReference type="PROSITE" id="PS50109"/>
    </source>
</evidence>
<dbReference type="PANTHER" id="PTHR43711">
    <property type="entry name" value="TWO-COMPONENT HISTIDINE KINASE"/>
    <property type="match status" value="1"/>
</dbReference>
<keyword evidence="8" id="KW-0902">Two-component regulatory system</keyword>
<feature type="coiled-coil region" evidence="10">
    <location>
        <begin position="172"/>
        <end position="202"/>
    </location>
</feature>
<evidence type="ECO:0000256" key="7">
    <source>
        <dbReference type="ARBA" id="ARBA00022777"/>
    </source>
</evidence>
<dbReference type="OrthoDB" id="9757990at2"/>
<dbReference type="FunFam" id="3.30.565.10:FF:000006">
    <property type="entry name" value="Sensor histidine kinase WalK"/>
    <property type="match status" value="1"/>
</dbReference>
<dbReference type="EMBL" id="FOVM01000002">
    <property type="protein sequence ID" value="SFN51126.1"/>
    <property type="molecule type" value="Genomic_DNA"/>
</dbReference>
<feature type="transmembrane region" description="Helical" evidence="11">
    <location>
        <begin position="151"/>
        <end position="172"/>
    </location>
</feature>
<keyword evidence="5" id="KW-0597">Phosphoprotein</keyword>
<comment type="cofactor">
    <cofactor evidence="2">
        <name>a divalent metal cation</name>
        <dbReference type="ChEBI" id="CHEBI:60240"/>
    </cofactor>
</comment>
<dbReference type="InterPro" id="IPR003594">
    <property type="entry name" value="HATPase_dom"/>
</dbReference>
<evidence type="ECO:0000256" key="2">
    <source>
        <dbReference type="ARBA" id="ARBA00001968"/>
    </source>
</evidence>
<feature type="transmembrane region" description="Helical" evidence="11">
    <location>
        <begin position="23"/>
        <end position="43"/>
    </location>
</feature>
<dbReference type="GO" id="GO:0005509">
    <property type="term" value="F:calcium ion binding"/>
    <property type="evidence" value="ECO:0007669"/>
    <property type="project" value="UniProtKB-ARBA"/>
</dbReference>
<dbReference type="SUPFAM" id="SSF55874">
    <property type="entry name" value="ATPase domain of HSP90 chaperone/DNA topoisomerase II/histidine kinase"/>
    <property type="match status" value="1"/>
</dbReference>
<evidence type="ECO:0000313" key="13">
    <source>
        <dbReference type="EMBL" id="SFN51126.1"/>
    </source>
</evidence>
<dbReference type="STRING" id="995034.SAMN05216219_0908"/>
<dbReference type="SUPFAM" id="SSF47384">
    <property type="entry name" value="Homodimeric domain of signal transducing histidine kinase"/>
    <property type="match status" value="1"/>
</dbReference>
<dbReference type="InterPro" id="IPR004358">
    <property type="entry name" value="Sig_transdc_His_kin-like_C"/>
</dbReference>
<feature type="transmembrane region" description="Helical" evidence="11">
    <location>
        <begin position="55"/>
        <end position="73"/>
    </location>
</feature>
<dbReference type="GO" id="GO:0000155">
    <property type="term" value="F:phosphorelay sensor kinase activity"/>
    <property type="evidence" value="ECO:0007669"/>
    <property type="project" value="InterPro"/>
</dbReference>
<dbReference type="Gene3D" id="1.10.287.130">
    <property type="match status" value="1"/>
</dbReference>
<keyword evidence="14" id="KW-1185">Reference proteome</keyword>
<evidence type="ECO:0000256" key="6">
    <source>
        <dbReference type="ARBA" id="ARBA00022679"/>
    </source>
</evidence>
<keyword evidence="6" id="KW-0808">Transferase</keyword>
<dbReference type="CDD" id="cd00075">
    <property type="entry name" value="HATPase"/>
    <property type="match status" value="1"/>
</dbReference>
<evidence type="ECO:0000256" key="1">
    <source>
        <dbReference type="ARBA" id="ARBA00000085"/>
    </source>
</evidence>
<proteinExistence type="predicted"/>
<dbReference type="SMART" id="SM00388">
    <property type="entry name" value="HisKA"/>
    <property type="match status" value="1"/>
</dbReference>
<evidence type="ECO:0000256" key="4">
    <source>
        <dbReference type="ARBA" id="ARBA00012438"/>
    </source>
</evidence>
<dbReference type="PROSITE" id="PS50109">
    <property type="entry name" value="HIS_KIN"/>
    <property type="match status" value="1"/>
</dbReference>
<keyword evidence="11" id="KW-0812">Transmembrane</keyword>